<dbReference type="Gene3D" id="3.20.20.140">
    <property type="entry name" value="Metal-dependent hydrolases"/>
    <property type="match status" value="1"/>
</dbReference>
<accession>A0A290Z2E7</accession>
<name>A0A290Z2E7_9PSEU</name>
<dbReference type="InterPro" id="IPR032466">
    <property type="entry name" value="Metal_Hydrolase"/>
</dbReference>
<dbReference type="InterPro" id="IPR008257">
    <property type="entry name" value="Pept_M19"/>
</dbReference>
<dbReference type="SUPFAM" id="SSF51556">
    <property type="entry name" value="Metallo-dependent hydrolases"/>
    <property type="match status" value="1"/>
</dbReference>
<dbReference type="AlphaFoldDB" id="A0A290Z2E7"/>
<dbReference type="RefSeq" id="WP_096492143.1">
    <property type="nucleotide sequence ID" value="NZ_CP023445.1"/>
</dbReference>
<dbReference type="EMBL" id="CP023445">
    <property type="protein sequence ID" value="ATE53188.1"/>
    <property type="molecule type" value="Genomic_DNA"/>
</dbReference>
<dbReference type="PANTHER" id="PTHR10443:SF12">
    <property type="entry name" value="DIPEPTIDASE"/>
    <property type="match status" value="1"/>
</dbReference>
<dbReference type="GO" id="GO:0070573">
    <property type="term" value="F:metallodipeptidase activity"/>
    <property type="evidence" value="ECO:0007669"/>
    <property type="project" value="InterPro"/>
</dbReference>
<dbReference type="Proteomes" id="UP000218505">
    <property type="component" value="Chromosome"/>
</dbReference>
<dbReference type="PROSITE" id="PS51365">
    <property type="entry name" value="RENAL_DIPEPTIDASE_2"/>
    <property type="match status" value="1"/>
</dbReference>
<dbReference type="CDD" id="cd01301">
    <property type="entry name" value="rDP_like"/>
    <property type="match status" value="1"/>
</dbReference>
<sequence>MAALTARLRAEELLARVPLVDGHNDLPWALRDFGAEGQIGEKSTGADPCAAADTVDLTAHQPSLQTDLGRLREGRLGMQFWSVWVPCSLPGDAAVVTTVEQVDLVHRLARRYPDHLAIATTADEAEAAFASGRVASLIGAEGGHSINSSLAVLRGLRRLGVRYLTLTHNENTPWADSATDTPVSNGLTSFGREVVREMNRIGMIVDLSHVAETTMNDALDVTTRPVMFSHSSCRAVADHPRNVPDAVLERLAGNGGVCMVTFVPAFVSPAYAAWDARLREAMADAGQRHNDLDARNRFAATWTAGGPTPEVGIEDVVAHVEHAREVAGIDHIGIGGDYDGVAFLPNGLEDVSGYPNLFAALLERGWSEADCTKLAGANALRVLRANDE</sequence>
<proteinExistence type="predicted"/>
<dbReference type="GO" id="GO:0006508">
    <property type="term" value="P:proteolysis"/>
    <property type="evidence" value="ECO:0007669"/>
    <property type="project" value="InterPro"/>
</dbReference>
<dbReference type="Pfam" id="PF01244">
    <property type="entry name" value="Peptidase_M19"/>
    <property type="match status" value="1"/>
</dbReference>
<dbReference type="KEGG" id="apre:CNX65_07700"/>
<organism evidence="1 2">
    <name type="scientific">Actinosynnema pretiosum</name>
    <dbReference type="NCBI Taxonomy" id="42197"/>
    <lineage>
        <taxon>Bacteria</taxon>
        <taxon>Bacillati</taxon>
        <taxon>Actinomycetota</taxon>
        <taxon>Actinomycetes</taxon>
        <taxon>Pseudonocardiales</taxon>
        <taxon>Pseudonocardiaceae</taxon>
        <taxon>Actinosynnema</taxon>
    </lineage>
</organism>
<reference evidence="1" key="1">
    <citation type="submission" date="2017-09" db="EMBL/GenBank/DDBJ databases">
        <title>Complete Genome Sequence of ansamitocin-producing Bacterium Actinosynnema pretiosum X47.</title>
        <authorList>
            <person name="Cao G."/>
            <person name="Zong G."/>
            <person name="Zhong C."/>
            <person name="Fu J."/>
        </authorList>
    </citation>
    <scope>NUCLEOTIDE SEQUENCE [LARGE SCALE GENOMIC DNA]</scope>
    <source>
        <strain evidence="1">X47</strain>
    </source>
</reference>
<evidence type="ECO:0000313" key="2">
    <source>
        <dbReference type="Proteomes" id="UP000218505"/>
    </source>
</evidence>
<keyword evidence="2" id="KW-1185">Reference proteome</keyword>
<protein>
    <submittedName>
        <fullName evidence="1">Membrane dipeptidase</fullName>
    </submittedName>
</protein>
<evidence type="ECO:0000313" key="1">
    <source>
        <dbReference type="EMBL" id="ATE53188.1"/>
    </source>
</evidence>
<gene>
    <name evidence="1" type="ORF">CNX65_07700</name>
</gene>
<dbReference type="PANTHER" id="PTHR10443">
    <property type="entry name" value="MICROSOMAL DIPEPTIDASE"/>
    <property type="match status" value="1"/>
</dbReference>